<dbReference type="AlphaFoldDB" id="A0A549T563"/>
<sequence>MTPVDPIQSADLEAYVDDQLDAGRRIAVEAYLSEHPEIAARVMADLAIKGELRLALAEGHQRHGRPDTREAARRLQSALARGRLFRSLQRLAATVALIAVGWGLSHQLGPLTVSEVVASVPPPAFVEEALRAHGTAMLRETMPSQKETPQYDPAEIRSATAIVMPEIPKDWKVSDVQVFPSAFGPSVEMAITRDADIRLSLFAVRPGSFAVMPVAIAREGDVQASYWQIGEVAYALVSHAEDAVNLKGEAERLARSLY</sequence>
<keyword evidence="2" id="KW-1185">Reference proteome</keyword>
<organism evidence="1 2">
    <name type="scientific">Rhizobium straminoryzae</name>
    <dbReference type="NCBI Taxonomy" id="1387186"/>
    <lineage>
        <taxon>Bacteria</taxon>
        <taxon>Pseudomonadati</taxon>
        <taxon>Pseudomonadota</taxon>
        <taxon>Alphaproteobacteria</taxon>
        <taxon>Hyphomicrobiales</taxon>
        <taxon>Rhizobiaceae</taxon>
        <taxon>Rhizobium/Agrobacterium group</taxon>
        <taxon>Rhizobium</taxon>
    </lineage>
</organism>
<evidence type="ECO:0000313" key="1">
    <source>
        <dbReference type="EMBL" id="TRL37013.1"/>
    </source>
</evidence>
<protein>
    <submittedName>
        <fullName evidence="1">Anti-sigma factor</fullName>
    </submittedName>
</protein>
<evidence type="ECO:0000313" key="2">
    <source>
        <dbReference type="Proteomes" id="UP000316801"/>
    </source>
</evidence>
<dbReference type="Proteomes" id="UP000316801">
    <property type="component" value="Unassembled WGS sequence"/>
</dbReference>
<proteinExistence type="predicted"/>
<gene>
    <name evidence="1" type="ORF">FNA46_16305</name>
</gene>
<reference evidence="1 2" key="1">
    <citation type="submission" date="2019-07" db="EMBL/GenBank/DDBJ databases">
        <title>Ln-dependent methylotrophs.</title>
        <authorList>
            <person name="Tani A."/>
        </authorList>
    </citation>
    <scope>NUCLEOTIDE SEQUENCE [LARGE SCALE GENOMIC DNA]</scope>
    <source>
        <strain evidence="1 2">SM12</strain>
    </source>
</reference>
<dbReference type="RefSeq" id="WP_143126263.1">
    <property type="nucleotide sequence ID" value="NZ_VJMG01000047.1"/>
</dbReference>
<dbReference type="EMBL" id="VJMG01000047">
    <property type="protein sequence ID" value="TRL37013.1"/>
    <property type="molecule type" value="Genomic_DNA"/>
</dbReference>
<accession>A0A549T563</accession>
<comment type="caution">
    <text evidence="1">The sequence shown here is derived from an EMBL/GenBank/DDBJ whole genome shotgun (WGS) entry which is preliminary data.</text>
</comment>
<name>A0A549T563_9HYPH</name>